<proteinExistence type="predicted"/>
<dbReference type="GO" id="GO:0015074">
    <property type="term" value="P:DNA integration"/>
    <property type="evidence" value="ECO:0007669"/>
    <property type="project" value="InterPro"/>
</dbReference>
<reference evidence="3 4" key="1">
    <citation type="submission" date="2019-02" db="EMBL/GenBank/DDBJ databases">
        <title>Deep-cultivation of Planctomycetes and their phenomic and genomic characterization uncovers novel biology.</title>
        <authorList>
            <person name="Wiegand S."/>
            <person name="Jogler M."/>
            <person name="Boedeker C."/>
            <person name="Pinto D."/>
            <person name="Vollmers J."/>
            <person name="Rivas-Marin E."/>
            <person name="Kohn T."/>
            <person name="Peeters S.H."/>
            <person name="Heuer A."/>
            <person name="Rast P."/>
            <person name="Oberbeckmann S."/>
            <person name="Bunk B."/>
            <person name="Jeske O."/>
            <person name="Meyerdierks A."/>
            <person name="Storesund J.E."/>
            <person name="Kallscheuer N."/>
            <person name="Luecker S."/>
            <person name="Lage O.M."/>
            <person name="Pohl T."/>
            <person name="Merkel B.J."/>
            <person name="Hornburger P."/>
            <person name="Mueller R.-W."/>
            <person name="Bruemmer F."/>
            <person name="Labrenz M."/>
            <person name="Spormann A.M."/>
            <person name="Op den Camp H."/>
            <person name="Overmann J."/>
            <person name="Amann R."/>
            <person name="Jetten M.S.M."/>
            <person name="Mascher T."/>
            <person name="Medema M.H."/>
            <person name="Devos D.P."/>
            <person name="Kaster A.-K."/>
            <person name="Ovreas L."/>
            <person name="Rohde M."/>
            <person name="Galperin M.Y."/>
            <person name="Jogler C."/>
        </authorList>
    </citation>
    <scope>NUCLEOTIDE SEQUENCE [LARGE SCALE GENOMIC DNA]</scope>
    <source>
        <strain evidence="3 4">CA12</strain>
    </source>
</reference>
<evidence type="ECO:0000313" key="3">
    <source>
        <dbReference type="EMBL" id="QDT17623.1"/>
    </source>
</evidence>
<sequence>MPRTRVPKLTLHKPTGQARVYLNGRQFYLGKYGTPAADEKYRRLVAEYLRSGEIPAEVRPAPATIAGVAAVGDPPGRTVEEVILPYWKWAQGHYVKDGQPTSEIGVLKVTLRTLRSLYGSTPAAEFGPLKLKAYRDQLVRDGLSRPGVNERVERVKRVFKWAVSEELIGPEVYQALATVTGLQQGRTPAWEPDPVEPVDPRLVDATLPHLPPIVADMVRLQLLTGMRPGEVCSLRPRDVDRSKEVWSYRPASHKTQHHGKARTVFVGTEAQAILGPYLDDRPADAFCFSPKPAEAARRAAATAARMTPASCGWVVGSNRKKNPAR</sequence>
<dbReference type="InterPro" id="IPR011010">
    <property type="entry name" value="DNA_brk_join_enz"/>
</dbReference>
<dbReference type="InterPro" id="IPR002104">
    <property type="entry name" value="Integrase_catalytic"/>
</dbReference>
<dbReference type="OrthoDB" id="254233at2"/>
<dbReference type="PROSITE" id="PS51898">
    <property type="entry name" value="TYR_RECOMBINASE"/>
    <property type="match status" value="1"/>
</dbReference>
<dbReference type="SUPFAM" id="SSF56349">
    <property type="entry name" value="DNA breaking-rejoining enzymes"/>
    <property type="match status" value="1"/>
</dbReference>
<gene>
    <name evidence="3" type="ORF">CA12_37510</name>
</gene>
<dbReference type="Proteomes" id="UP000318741">
    <property type="component" value="Chromosome"/>
</dbReference>
<dbReference type="AlphaFoldDB" id="A0A517PE22"/>
<dbReference type="RefSeq" id="WP_145360525.1">
    <property type="nucleotide sequence ID" value="NZ_CP036265.1"/>
</dbReference>
<keyword evidence="4" id="KW-1185">Reference proteome</keyword>
<organism evidence="3 4">
    <name type="scientific">Alienimonas californiensis</name>
    <dbReference type="NCBI Taxonomy" id="2527989"/>
    <lineage>
        <taxon>Bacteria</taxon>
        <taxon>Pseudomonadati</taxon>
        <taxon>Planctomycetota</taxon>
        <taxon>Planctomycetia</taxon>
        <taxon>Planctomycetales</taxon>
        <taxon>Planctomycetaceae</taxon>
        <taxon>Alienimonas</taxon>
    </lineage>
</organism>
<evidence type="ECO:0000313" key="4">
    <source>
        <dbReference type="Proteomes" id="UP000318741"/>
    </source>
</evidence>
<accession>A0A517PE22</accession>
<keyword evidence="1" id="KW-0233">DNA recombination</keyword>
<evidence type="ECO:0000259" key="2">
    <source>
        <dbReference type="PROSITE" id="PS51898"/>
    </source>
</evidence>
<dbReference type="KEGG" id="acaf:CA12_37510"/>
<dbReference type="GO" id="GO:0003677">
    <property type="term" value="F:DNA binding"/>
    <property type="evidence" value="ECO:0007669"/>
    <property type="project" value="InterPro"/>
</dbReference>
<dbReference type="EMBL" id="CP036265">
    <property type="protein sequence ID" value="QDT17623.1"/>
    <property type="molecule type" value="Genomic_DNA"/>
</dbReference>
<dbReference type="InterPro" id="IPR013762">
    <property type="entry name" value="Integrase-like_cat_sf"/>
</dbReference>
<dbReference type="Gene3D" id="1.10.443.10">
    <property type="entry name" value="Intergrase catalytic core"/>
    <property type="match status" value="1"/>
</dbReference>
<evidence type="ECO:0000256" key="1">
    <source>
        <dbReference type="ARBA" id="ARBA00023172"/>
    </source>
</evidence>
<protein>
    <recommendedName>
        <fullName evidence="2">Tyr recombinase domain-containing protein</fullName>
    </recommendedName>
</protein>
<dbReference type="GO" id="GO:0006310">
    <property type="term" value="P:DNA recombination"/>
    <property type="evidence" value="ECO:0007669"/>
    <property type="project" value="UniProtKB-KW"/>
</dbReference>
<name>A0A517PE22_9PLAN</name>
<feature type="domain" description="Tyr recombinase" evidence="2">
    <location>
        <begin position="188"/>
        <end position="325"/>
    </location>
</feature>